<dbReference type="RefSeq" id="WP_090601981.1">
    <property type="nucleotide sequence ID" value="NZ_CP092423.2"/>
</dbReference>
<accession>A0A0E4CNF9</accession>
<reference evidence="2 4" key="1">
    <citation type="submission" date="2015-03" db="EMBL/GenBank/DDBJ databases">
        <authorList>
            <person name="Urmite Genomes"/>
        </authorList>
    </citation>
    <scope>NUCLEOTIDE SEQUENCE [LARGE SCALE GENOMIC DNA]</scope>
    <source>
        <strain evidence="2 4">CSUR P1491</strain>
    </source>
</reference>
<sequence length="240" mass="26025">MDAPPADVTRVRQVVDAHPDAVTELAPSPPQTAVGSHQTTAPIQLAQPTARFWTKELVLALAAMLAMLITAVAASHYSYQTSVATAENLHKHSAAEFARNERKSIYTDLLAKMQIMVAIEQEVDVSRYSRAADPLTEPAFLNEIGKWEAASLELSNAAAAVDLVGSASMRLRTLALREANNALASAYAALNSEYLREPTNREKIEAAVREFDSRRTAMIRARVDLIDEARADLGVAGNQS</sequence>
<keyword evidence="1" id="KW-0472">Membrane</keyword>
<dbReference type="EMBL" id="CTEE01000001">
    <property type="protein sequence ID" value="CQD13881.1"/>
    <property type="molecule type" value="Genomic_DNA"/>
</dbReference>
<keyword evidence="5" id="KW-1185">Reference proteome</keyword>
<dbReference type="EMBL" id="CP092423">
    <property type="protein sequence ID" value="ULP44776.1"/>
    <property type="molecule type" value="Genomic_DNA"/>
</dbReference>
<organism evidence="2 4">
    <name type="scientific">Mycobacterium lentiflavum</name>
    <dbReference type="NCBI Taxonomy" id="141349"/>
    <lineage>
        <taxon>Bacteria</taxon>
        <taxon>Bacillati</taxon>
        <taxon>Actinomycetota</taxon>
        <taxon>Actinomycetes</taxon>
        <taxon>Mycobacteriales</taxon>
        <taxon>Mycobacteriaceae</taxon>
        <taxon>Mycobacterium</taxon>
        <taxon>Mycobacterium simiae complex</taxon>
    </lineage>
</organism>
<feature type="transmembrane region" description="Helical" evidence="1">
    <location>
        <begin position="57"/>
        <end position="79"/>
    </location>
</feature>
<protein>
    <submittedName>
        <fullName evidence="2">Uncharacterized protein</fullName>
    </submittedName>
</protein>
<evidence type="ECO:0000313" key="5">
    <source>
        <dbReference type="Proteomes" id="UP001055171"/>
    </source>
</evidence>
<dbReference type="OrthoDB" id="4720150at2"/>
<name>A0A0E4CNF9_MYCLN</name>
<reference evidence="3" key="2">
    <citation type="submission" date="2022-08" db="EMBL/GenBank/DDBJ databases">
        <title>Complete genome sequence of 14 non-tuberculosis mycobacteria type-strains.</title>
        <authorList>
            <person name="Igarashi Y."/>
            <person name="Osugi A."/>
            <person name="Mitarai S."/>
        </authorList>
    </citation>
    <scope>NUCLEOTIDE SEQUENCE</scope>
    <source>
        <strain evidence="3">ATCC 51985</strain>
    </source>
</reference>
<keyword evidence="1" id="KW-1133">Transmembrane helix</keyword>
<gene>
    <name evidence="2" type="ORF">BN1232_02839</name>
    <name evidence="3" type="ORF">MJO58_13195</name>
</gene>
<evidence type="ECO:0000256" key="1">
    <source>
        <dbReference type="SAM" id="Phobius"/>
    </source>
</evidence>
<evidence type="ECO:0000313" key="2">
    <source>
        <dbReference type="EMBL" id="CQD13881.1"/>
    </source>
</evidence>
<keyword evidence="1" id="KW-0812">Transmembrane</keyword>
<dbReference type="Proteomes" id="UP000199251">
    <property type="component" value="Unassembled WGS sequence"/>
</dbReference>
<dbReference type="AlphaFoldDB" id="A0A0E4CNF9"/>
<evidence type="ECO:0000313" key="4">
    <source>
        <dbReference type="Proteomes" id="UP000199251"/>
    </source>
</evidence>
<dbReference type="Proteomes" id="UP001055171">
    <property type="component" value="Chromosome"/>
</dbReference>
<proteinExistence type="predicted"/>
<evidence type="ECO:0000313" key="3">
    <source>
        <dbReference type="EMBL" id="ULP44776.1"/>
    </source>
</evidence>